<dbReference type="Gene3D" id="2.40.10.10">
    <property type="entry name" value="Trypsin-like serine proteases"/>
    <property type="match status" value="1"/>
</dbReference>
<keyword evidence="1" id="KW-1015">Disulfide bond</keyword>
<comment type="caution">
    <text evidence="6">The sequence shown here is derived from an EMBL/GenBank/DDBJ whole genome shotgun (WGS) entry which is preliminary data.</text>
</comment>
<organism evidence="6 7">
    <name type="scientific">Parnassius mnemosyne</name>
    <name type="common">clouded apollo</name>
    <dbReference type="NCBI Taxonomy" id="213953"/>
    <lineage>
        <taxon>Eukaryota</taxon>
        <taxon>Metazoa</taxon>
        <taxon>Ecdysozoa</taxon>
        <taxon>Arthropoda</taxon>
        <taxon>Hexapoda</taxon>
        <taxon>Insecta</taxon>
        <taxon>Pterygota</taxon>
        <taxon>Neoptera</taxon>
        <taxon>Endopterygota</taxon>
        <taxon>Lepidoptera</taxon>
        <taxon>Glossata</taxon>
        <taxon>Ditrysia</taxon>
        <taxon>Papilionoidea</taxon>
        <taxon>Papilionidae</taxon>
        <taxon>Parnassiinae</taxon>
        <taxon>Parnassini</taxon>
        <taxon>Parnassius</taxon>
        <taxon>Driopa</taxon>
    </lineage>
</organism>
<dbReference type="Proteomes" id="UP001314205">
    <property type="component" value="Unassembled WGS sequence"/>
</dbReference>
<keyword evidence="3" id="KW-0812">Transmembrane</keyword>
<keyword evidence="2" id="KW-0720">Serine protease</keyword>
<dbReference type="SUPFAM" id="SSF50494">
    <property type="entry name" value="Trypsin-like serine proteases"/>
    <property type="match status" value="1"/>
</dbReference>
<dbReference type="PROSITE" id="PS50240">
    <property type="entry name" value="TRYPSIN_DOM"/>
    <property type="match status" value="1"/>
</dbReference>
<reference evidence="6 7" key="1">
    <citation type="submission" date="2023-11" db="EMBL/GenBank/DDBJ databases">
        <authorList>
            <person name="Hedman E."/>
            <person name="Englund M."/>
            <person name="Stromberg M."/>
            <person name="Nyberg Akerstrom W."/>
            <person name="Nylinder S."/>
            <person name="Jareborg N."/>
            <person name="Kallberg Y."/>
            <person name="Kronander E."/>
        </authorList>
    </citation>
    <scope>NUCLEOTIDE SEQUENCE [LARGE SCALE GENOMIC DNA]</scope>
</reference>
<dbReference type="InterPro" id="IPR043504">
    <property type="entry name" value="Peptidase_S1_PA_chymotrypsin"/>
</dbReference>
<dbReference type="SMART" id="SM00020">
    <property type="entry name" value="Tryp_SPc"/>
    <property type="match status" value="1"/>
</dbReference>
<evidence type="ECO:0000256" key="4">
    <source>
        <dbReference type="SAM" id="SignalP"/>
    </source>
</evidence>
<feature type="signal peptide" evidence="4">
    <location>
        <begin position="1"/>
        <end position="20"/>
    </location>
</feature>
<dbReference type="Pfam" id="PF00089">
    <property type="entry name" value="Trypsin"/>
    <property type="match status" value="1"/>
</dbReference>
<evidence type="ECO:0000256" key="2">
    <source>
        <dbReference type="RuleBase" id="RU363034"/>
    </source>
</evidence>
<dbReference type="InterPro" id="IPR001314">
    <property type="entry name" value="Peptidase_S1A"/>
</dbReference>
<feature type="domain" description="Peptidase S1" evidence="5">
    <location>
        <begin position="36"/>
        <end position="292"/>
    </location>
</feature>
<dbReference type="AlphaFoldDB" id="A0AAV1KTT5"/>
<dbReference type="InterPro" id="IPR001254">
    <property type="entry name" value="Trypsin_dom"/>
</dbReference>
<proteinExistence type="predicted"/>
<dbReference type="PROSITE" id="PS00135">
    <property type="entry name" value="TRYPSIN_SER"/>
    <property type="match status" value="1"/>
</dbReference>
<feature type="chain" id="PRO_5043920325" description="Peptidase S1 domain-containing protein" evidence="4">
    <location>
        <begin position="21"/>
        <end position="327"/>
    </location>
</feature>
<evidence type="ECO:0000256" key="3">
    <source>
        <dbReference type="SAM" id="Phobius"/>
    </source>
</evidence>
<keyword evidence="7" id="KW-1185">Reference proteome</keyword>
<dbReference type="EMBL" id="CAVLGL010000079">
    <property type="protein sequence ID" value="CAK1585277.1"/>
    <property type="molecule type" value="Genomic_DNA"/>
</dbReference>
<dbReference type="PROSITE" id="PS00134">
    <property type="entry name" value="TRYPSIN_HIS"/>
    <property type="match status" value="1"/>
</dbReference>
<keyword evidence="2" id="KW-0645">Protease</keyword>
<dbReference type="CDD" id="cd00190">
    <property type="entry name" value="Tryp_SPc"/>
    <property type="match status" value="1"/>
</dbReference>
<dbReference type="InterPro" id="IPR018114">
    <property type="entry name" value="TRYPSIN_HIS"/>
</dbReference>
<evidence type="ECO:0000256" key="1">
    <source>
        <dbReference type="ARBA" id="ARBA00023157"/>
    </source>
</evidence>
<evidence type="ECO:0000313" key="6">
    <source>
        <dbReference type="EMBL" id="CAK1585277.1"/>
    </source>
</evidence>
<dbReference type="PANTHER" id="PTHR24250:SF27">
    <property type="entry name" value="ELASTASE 2 LIKE"/>
    <property type="match status" value="1"/>
</dbReference>
<keyword evidence="3" id="KW-0472">Membrane</keyword>
<gene>
    <name evidence="6" type="ORF">PARMNEM_LOCUS6389</name>
</gene>
<feature type="transmembrane region" description="Helical" evidence="3">
    <location>
        <begin position="299"/>
        <end position="325"/>
    </location>
</feature>
<sequence length="327" mass="37101">MFTNLLRYIIILTILGKCLSITNKSSKIEIDIVPRVVRGFPAKLGDVPYQVAFKALASRTTQSYLTFCGGTIVGPTKILSAAHCFVEDKSACAKIFFKRGRVQKKELRNKFAVAATLYNKGYKPESDDTPEGQWRKLKEVYYPAKYKFPKKDIAIVFTKTPFIYNKYVNEIPYASRYADYQGKCLVSGYGRITNVGKQKSNKLLLAHLEIVPYRHCNRHYKKNMHAFVCTSSMVTDVGKGDSGGPLVCMKTGDPNEQSKGILVGVVSGHRTGVGSFFTRVSNYYKYIERNKSCTNDKSYFIYLYLAILIQHRFLLFSFSFIVYSLPL</sequence>
<keyword evidence="2" id="KW-0378">Hydrolase</keyword>
<dbReference type="InterPro" id="IPR009003">
    <property type="entry name" value="Peptidase_S1_PA"/>
</dbReference>
<accession>A0AAV1KTT5</accession>
<name>A0AAV1KTT5_9NEOP</name>
<evidence type="ECO:0000259" key="5">
    <source>
        <dbReference type="PROSITE" id="PS50240"/>
    </source>
</evidence>
<dbReference type="PRINTS" id="PR00722">
    <property type="entry name" value="CHYMOTRYPSIN"/>
</dbReference>
<dbReference type="InterPro" id="IPR033116">
    <property type="entry name" value="TRYPSIN_SER"/>
</dbReference>
<keyword evidence="4" id="KW-0732">Signal</keyword>
<dbReference type="GO" id="GO:0004252">
    <property type="term" value="F:serine-type endopeptidase activity"/>
    <property type="evidence" value="ECO:0007669"/>
    <property type="project" value="InterPro"/>
</dbReference>
<dbReference type="GO" id="GO:0006508">
    <property type="term" value="P:proteolysis"/>
    <property type="evidence" value="ECO:0007669"/>
    <property type="project" value="UniProtKB-KW"/>
</dbReference>
<dbReference type="PANTHER" id="PTHR24250">
    <property type="entry name" value="CHYMOTRYPSIN-RELATED"/>
    <property type="match status" value="1"/>
</dbReference>
<keyword evidence="3" id="KW-1133">Transmembrane helix</keyword>
<evidence type="ECO:0000313" key="7">
    <source>
        <dbReference type="Proteomes" id="UP001314205"/>
    </source>
</evidence>
<protein>
    <recommendedName>
        <fullName evidence="5">Peptidase S1 domain-containing protein</fullName>
    </recommendedName>
</protein>